<reference evidence="3" key="1">
    <citation type="journal article" date="2020" name="Stud. Mycol.">
        <title>101 Dothideomycetes genomes: a test case for predicting lifestyles and emergence of pathogens.</title>
        <authorList>
            <person name="Haridas S."/>
            <person name="Albert R."/>
            <person name="Binder M."/>
            <person name="Bloem J."/>
            <person name="Labutti K."/>
            <person name="Salamov A."/>
            <person name="Andreopoulos B."/>
            <person name="Baker S."/>
            <person name="Barry K."/>
            <person name="Bills G."/>
            <person name="Bluhm B."/>
            <person name="Cannon C."/>
            <person name="Castanera R."/>
            <person name="Culley D."/>
            <person name="Daum C."/>
            <person name="Ezra D."/>
            <person name="Gonzalez J."/>
            <person name="Henrissat B."/>
            <person name="Kuo A."/>
            <person name="Liang C."/>
            <person name="Lipzen A."/>
            <person name="Lutzoni F."/>
            <person name="Magnuson J."/>
            <person name="Mondo S."/>
            <person name="Nolan M."/>
            <person name="Ohm R."/>
            <person name="Pangilinan J."/>
            <person name="Park H.-J."/>
            <person name="Ramirez L."/>
            <person name="Alfaro M."/>
            <person name="Sun H."/>
            <person name="Tritt A."/>
            <person name="Yoshinaga Y."/>
            <person name="Zwiers L.-H."/>
            <person name="Turgeon B."/>
            <person name="Goodwin S."/>
            <person name="Spatafora J."/>
            <person name="Crous P."/>
            <person name="Grigoriev I."/>
        </authorList>
    </citation>
    <scope>NUCLEOTIDE SEQUENCE</scope>
    <source>
        <strain evidence="3">CBS 121739</strain>
    </source>
</reference>
<feature type="compositionally biased region" description="Pro residues" evidence="2">
    <location>
        <begin position="495"/>
        <end position="504"/>
    </location>
</feature>
<evidence type="ECO:0000313" key="4">
    <source>
        <dbReference type="Proteomes" id="UP000799437"/>
    </source>
</evidence>
<dbReference type="Gene3D" id="1.20.5.4090">
    <property type="match status" value="1"/>
</dbReference>
<feature type="compositionally biased region" description="Basic and acidic residues" evidence="2">
    <location>
        <begin position="255"/>
        <end position="266"/>
    </location>
</feature>
<dbReference type="PANTHER" id="PTHR47357:SF1">
    <property type="entry name" value="SPINDLE POLE BODY COMPONENT 110"/>
    <property type="match status" value="1"/>
</dbReference>
<dbReference type="Gene3D" id="1.10.287.1490">
    <property type="match status" value="1"/>
</dbReference>
<feature type="compositionally biased region" description="Polar residues" evidence="2">
    <location>
        <begin position="243"/>
        <end position="254"/>
    </location>
</feature>
<sequence length="749" mass="82737">MTRRSKQTDSRRAGGENPSPAGSGQRVLSRKLNELPSTGRGTLLLFNKVSGRMGPGPTQEQLQQWAAPTEGFEAMAVLEGGYASSLLAQHNVVVPSPEGELLYTKDAIAALVEAHNASETKPDPPSQPAGSPSSSSGNSKGKDPCFDQLIESSRLPKGRQVSLLSPDQILSTITTSIHPRRAPIMADLEEEQKKKAREIEELQAQLTTAREQLTVLEGTNSRLEERLSGNDSTVSELQRIISNQEGKIQQQESNARQREQELSHRDEQIRLQEATLGELNEKIGELEGDVSTLKDDLRSERKSFALEKDHNQREVGNLKDEIAKRGEEFDNLAQRLEKEQYNLSQERTAHQTAREFLEEVRQTNTTYKDQIIFQQGKISELEEAGNSSRNMKKQNDALLDEQESFSVKVKALEEEVENLQEQLEASHGQLKEKNDEYDSLRTESRALRSRIDEMDIEKSRFDRDRLNFQTQVTTLQAQLAERSKAIDTEDTGLFTPPPPTPPPLNRMNSLADELSGQSDDEEEDEEDGNSLAETVNIDMIEHETQTDPEPIVEPPSLKSSVLTIVSSEPLDAPAPPEPIIERLTPSGVRETVSSVPVAVTPPSAPIIPKPVALPVAHTKSKSWSPISNPYDTLWYLGATLISLLLVLMASQTIEYQAFNSPSPSTPLRILHATASPVISVFHAFPSARVLPIGFSNTPLSRAGSHGMGSWAGGLVPVGFTESYLDPGYMFGEWMIWAERVLGVDRGALT</sequence>
<dbReference type="GO" id="GO:0005856">
    <property type="term" value="C:cytoskeleton"/>
    <property type="evidence" value="ECO:0007669"/>
    <property type="project" value="TreeGrafter"/>
</dbReference>
<feature type="compositionally biased region" description="Acidic residues" evidence="2">
    <location>
        <begin position="518"/>
        <end position="528"/>
    </location>
</feature>
<proteinExistence type="predicted"/>
<keyword evidence="4" id="KW-1185">Reference proteome</keyword>
<dbReference type="EMBL" id="ML996570">
    <property type="protein sequence ID" value="KAF2759054.1"/>
    <property type="molecule type" value="Genomic_DNA"/>
</dbReference>
<dbReference type="GeneID" id="54486469"/>
<dbReference type="GO" id="GO:0005200">
    <property type="term" value="F:structural constituent of cytoskeleton"/>
    <property type="evidence" value="ECO:0007669"/>
    <property type="project" value="TreeGrafter"/>
</dbReference>
<dbReference type="RefSeq" id="XP_033601505.1">
    <property type="nucleotide sequence ID" value="XM_033745415.1"/>
</dbReference>
<feature type="compositionally biased region" description="Basic and acidic residues" evidence="2">
    <location>
        <begin position="1"/>
        <end position="14"/>
    </location>
</feature>
<evidence type="ECO:0000313" key="3">
    <source>
        <dbReference type="EMBL" id="KAF2759054.1"/>
    </source>
</evidence>
<dbReference type="AlphaFoldDB" id="A0A6A6WAJ2"/>
<feature type="compositionally biased region" description="Low complexity" evidence="2">
    <location>
        <begin position="128"/>
        <end position="139"/>
    </location>
</feature>
<dbReference type="PANTHER" id="PTHR47357">
    <property type="entry name" value="COP1-INTERACTIVE PROTEIN 1"/>
    <property type="match status" value="1"/>
</dbReference>
<feature type="coiled-coil region" evidence="1">
    <location>
        <begin position="381"/>
        <end position="457"/>
    </location>
</feature>
<feature type="region of interest" description="Disordered" evidence="2">
    <location>
        <begin position="1"/>
        <end position="27"/>
    </location>
</feature>
<organism evidence="3 4">
    <name type="scientific">Pseudovirgaria hyperparasitica</name>
    <dbReference type="NCBI Taxonomy" id="470096"/>
    <lineage>
        <taxon>Eukaryota</taxon>
        <taxon>Fungi</taxon>
        <taxon>Dikarya</taxon>
        <taxon>Ascomycota</taxon>
        <taxon>Pezizomycotina</taxon>
        <taxon>Dothideomycetes</taxon>
        <taxon>Dothideomycetes incertae sedis</taxon>
        <taxon>Acrospermales</taxon>
        <taxon>Acrospermaceae</taxon>
        <taxon>Pseudovirgaria</taxon>
    </lineage>
</organism>
<dbReference type="Proteomes" id="UP000799437">
    <property type="component" value="Unassembled WGS sequence"/>
</dbReference>
<feature type="region of interest" description="Disordered" evidence="2">
    <location>
        <begin position="484"/>
        <end position="529"/>
    </location>
</feature>
<evidence type="ECO:0000256" key="1">
    <source>
        <dbReference type="SAM" id="Coils"/>
    </source>
</evidence>
<feature type="region of interest" description="Disordered" evidence="2">
    <location>
        <begin position="243"/>
        <end position="266"/>
    </location>
</feature>
<gene>
    <name evidence="3" type="ORF">EJ05DRAFT_485132</name>
</gene>
<keyword evidence="1" id="KW-0175">Coiled coil</keyword>
<protein>
    <submittedName>
        <fullName evidence="3">Uncharacterized protein</fullName>
    </submittedName>
</protein>
<feature type="region of interest" description="Disordered" evidence="2">
    <location>
        <begin position="116"/>
        <end position="146"/>
    </location>
</feature>
<accession>A0A6A6WAJ2</accession>
<name>A0A6A6WAJ2_9PEZI</name>
<evidence type="ECO:0000256" key="2">
    <source>
        <dbReference type="SAM" id="MobiDB-lite"/>
    </source>
</evidence>